<dbReference type="InterPro" id="IPR050696">
    <property type="entry name" value="FtsA/MreB"/>
</dbReference>
<dbReference type="SMART" id="SM00842">
    <property type="entry name" value="FtsA"/>
    <property type="match status" value="1"/>
</dbReference>
<evidence type="ECO:0000256" key="3">
    <source>
        <dbReference type="ARBA" id="ARBA00023136"/>
    </source>
</evidence>
<evidence type="ECO:0000256" key="6">
    <source>
        <dbReference type="PIRNR" id="PIRNR003101"/>
    </source>
</evidence>
<dbReference type="GO" id="GO:0032153">
    <property type="term" value="C:cell division site"/>
    <property type="evidence" value="ECO:0007669"/>
    <property type="project" value="UniProtKB-UniRule"/>
</dbReference>
<organism evidence="8 9">
    <name type="scientific">Candidatus Giovannonibacteria bacterium GW2011_GWA2_44_26</name>
    <dbReference type="NCBI Taxonomy" id="1618648"/>
    <lineage>
        <taxon>Bacteria</taxon>
        <taxon>Candidatus Giovannoniibacteriota</taxon>
    </lineage>
</organism>
<dbReference type="GO" id="GO:0009898">
    <property type="term" value="C:cytoplasmic side of plasma membrane"/>
    <property type="evidence" value="ECO:0007669"/>
    <property type="project" value="UniProtKB-UniRule"/>
</dbReference>
<name>A0A0G1IWM2_9BACT</name>
<comment type="caution">
    <text evidence="8">The sequence shown here is derived from an EMBL/GenBank/DDBJ whole genome shotgun (WGS) entry which is preliminary data.</text>
</comment>
<gene>
    <name evidence="5" type="primary">ftsA</name>
    <name evidence="8" type="ORF">UW55_C0001G0079</name>
</gene>
<dbReference type="InterPro" id="IPR043129">
    <property type="entry name" value="ATPase_NBD"/>
</dbReference>
<dbReference type="InterPro" id="IPR003494">
    <property type="entry name" value="SHS2_FtsA"/>
</dbReference>
<protein>
    <recommendedName>
        <fullName evidence="5 6">Cell division protein FtsA</fullName>
    </recommendedName>
</protein>
<comment type="subcellular location">
    <subcellularLocation>
        <location evidence="5">Cell membrane</location>
        <topology evidence="5">Peripheral membrane protein</topology>
        <orientation evidence="5">Cytoplasmic side</orientation>
    </subcellularLocation>
    <text evidence="5">Localizes to the Z ring in an FtsZ-dependent manner. Targeted to the membrane through a conserved C-terminal amphipathic helix.</text>
</comment>
<dbReference type="SUPFAM" id="SSF53067">
    <property type="entry name" value="Actin-like ATPase domain"/>
    <property type="match status" value="2"/>
</dbReference>
<comment type="function">
    <text evidence="5 6">Cell division protein that is involved in the assembly of the Z ring. May serve as a membrane anchor for the Z ring.</text>
</comment>
<accession>A0A0G1IWM2</accession>
<dbReference type="PIRSF" id="PIRSF003101">
    <property type="entry name" value="FtsA"/>
    <property type="match status" value="1"/>
</dbReference>
<dbReference type="GO" id="GO:0043093">
    <property type="term" value="P:FtsZ-dependent cytokinesis"/>
    <property type="evidence" value="ECO:0007669"/>
    <property type="project" value="UniProtKB-UniRule"/>
</dbReference>
<evidence type="ECO:0000313" key="9">
    <source>
        <dbReference type="Proteomes" id="UP000033945"/>
    </source>
</evidence>
<evidence type="ECO:0000313" key="8">
    <source>
        <dbReference type="EMBL" id="KKT63786.1"/>
    </source>
</evidence>
<dbReference type="PANTHER" id="PTHR32432:SF4">
    <property type="entry name" value="CELL DIVISION PROTEIN FTSA"/>
    <property type="match status" value="1"/>
</dbReference>
<evidence type="ECO:0000256" key="4">
    <source>
        <dbReference type="ARBA" id="ARBA00023306"/>
    </source>
</evidence>
<dbReference type="PANTHER" id="PTHR32432">
    <property type="entry name" value="CELL DIVISION PROTEIN FTSA-RELATED"/>
    <property type="match status" value="1"/>
</dbReference>
<dbReference type="Pfam" id="PF02491">
    <property type="entry name" value="SHS2_FTSA"/>
    <property type="match status" value="1"/>
</dbReference>
<proteinExistence type="inferred from homology"/>
<evidence type="ECO:0000259" key="7">
    <source>
        <dbReference type="SMART" id="SM00842"/>
    </source>
</evidence>
<dbReference type="NCBIfam" id="TIGR01174">
    <property type="entry name" value="ftsA"/>
    <property type="match status" value="1"/>
</dbReference>
<evidence type="ECO:0000256" key="5">
    <source>
        <dbReference type="HAMAP-Rule" id="MF_02033"/>
    </source>
</evidence>
<keyword evidence="4 5" id="KW-0131">Cell cycle</keyword>
<dbReference type="CDD" id="cd24048">
    <property type="entry name" value="ASKHA_NBD_FtsA"/>
    <property type="match status" value="1"/>
</dbReference>
<evidence type="ECO:0000256" key="2">
    <source>
        <dbReference type="ARBA" id="ARBA00022618"/>
    </source>
</evidence>
<reference evidence="8 9" key="1">
    <citation type="journal article" date="2015" name="Nature">
        <title>rRNA introns, odd ribosomes, and small enigmatic genomes across a large radiation of phyla.</title>
        <authorList>
            <person name="Brown C.T."/>
            <person name="Hug L.A."/>
            <person name="Thomas B.C."/>
            <person name="Sharon I."/>
            <person name="Castelle C.J."/>
            <person name="Singh A."/>
            <person name="Wilkins M.J."/>
            <person name="Williams K.H."/>
            <person name="Banfield J.F."/>
        </authorList>
    </citation>
    <scope>NUCLEOTIDE SEQUENCE [LARGE SCALE GENOMIC DNA]</scope>
</reference>
<feature type="domain" description="SHS2" evidence="7">
    <location>
        <begin position="6"/>
        <end position="196"/>
    </location>
</feature>
<sequence>MRAKGVIGIDIGTESIKVVALEAVPGESLARVVGAGAALTKGMRKGVIIDPTEVTKAIKEAMGAFEKSTGIKSGNVYAGIGGIGVASQKSKGLVAVSRADGEITKEDVFRAIGASETNLSRIQNREILHKFPVLYRIDNETITHDPAGLMGVRLEAEVLFITSFSQSLKNIIKAFEEADVYIEEIIASPLAAAHAVLESREKEVGTMLLDFGASTTSVILFEEGLPYSLEVLPFGSSHITQDIAMGLRVTLEEAEKLKINYGTVRYENSSSNKKPARPAGGTDLVYGNYSKKKLAEIIEARLDDIFELVEKHLKKVERLGILPGGVVIVGGGANLPGIEEFAKERLKLHARVAEPAALGGFKDKVRNPAWSVAVGTTLMALEKKNSLSPFLRGRSGSFFKWLRAFLP</sequence>
<comment type="similarity">
    <text evidence="5 6">Belongs to the FtsA/MreB family.</text>
</comment>
<keyword evidence="3 5" id="KW-0472">Membrane</keyword>
<dbReference type="InterPro" id="IPR020823">
    <property type="entry name" value="Cell_div_FtsA"/>
</dbReference>
<dbReference type="EMBL" id="LCIT01000001">
    <property type="protein sequence ID" value="KKT63786.1"/>
    <property type="molecule type" value="Genomic_DNA"/>
</dbReference>
<keyword evidence="2 5" id="KW-0132">Cell division</keyword>
<comment type="subunit">
    <text evidence="5">Self-interacts. Interacts with FtsZ.</text>
</comment>
<keyword evidence="1 5" id="KW-1003">Cell membrane</keyword>
<dbReference type="Pfam" id="PF14450">
    <property type="entry name" value="FtsA"/>
    <property type="match status" value="1"/>
</dbReference>
<dbReference type="AlphaFoldDB" id="A0A0G1IWM2"/>
<evidence type="ECO:0000256" key="1">
    <source>
        <dbReference type="ARBA" id="ARBA00022475"/>
    </source>
</evidence>
<dbReference type="HAMAP" id="MF_02033">
    <property type="entry name" value="FtsA"/>
    <property type="match status" value="1"/>
</dbReference>
<dbReference type="Proteomes" id="UP000033945">
    <property type="component" value="Unassembled WGS sequence"/>
</dbReference>
<dbReference type="Gene3D" id="3.30.420.40">
    <property type="match status" value="2"/>
</dbReference>